<feature type="region of interest" description="Disordered" evidence="1">
    <location>
        <begin position="149"/>
        <end position="171"/>
    </location>
</feature>
<sequence>MDILSDSGAAVSSPRSAGLVTEDARRSGVFDFRPLDSAVTCSDVADAVDLGLEEAGSVSVAMGDEGEGDPVPSSPVPLRETGVTARSSLPWRGELALEGLCLSVDAAQLPVVRGQSGLAEAAIFGSTSSSPEGQCPLRTDLWSWRERKRNENRVSKHSRSHGTQKQPTLAPTYGRRGSCVGGCLGSGRGCEGRHGCRIGSRHNGGRVGLLVDHAAASERKGCGSGRGAGGIHQLPLLQLSGRCSGGGGCCCCRSYTGRAADTTKKTKHRTDKTMPPKNSALLRPAQS</sequence>
<reference evidence="3" key="1">
    <citation type="submission" date="2014-01" db="EMBL/GenBank/DDBJ databases">
        <title>The Genome Sequence of Anopheles farauti FAR1 (V2).</title>
        <authorList>
            <consortium name="The Broad Institute Genomics Platform"/>
            <person name="Neafsey D.E."/>
            <person name="Besansky N."/>
            <person name="Howell P."/>
            <person name="Walton C."/>
            <person name="Young S.K."/>
            <person name="Zeng Q."/>
            <person name="Gargeya S."/>
            <person name="Fitzgerald M."/>
            <person name="Haas B."/>
            <person name="Abouelleil A."/>
            <person name="Allen A.W."/>
            <person name="Alvarado L."/>
            <person name="Arachchi H.M."/>
            <person name="Berlin A.M."/>
            <person name="Chapman S.B."/>
            <person name="Gainer-Dewar J."/>
            <person name="Goldberg J."/>
            <person name="Griggs A."/>
            <person name="Gujja S."/>
            <person name="Hansen M."/>
            <person name="Howarth C."/>
            <person name="Imamovic A."/>
            <person name="Ireland A."/>
            <person name="Larimer J."/>
            <person name="McCowan C."/>
            <person name="Murphy C."/>
            <person name="Pearson M."/>
            <person name="Poon T.W."/>
            <person name="Priest M."/>
            <person name="Roberts A."/>
            <person name="Saif S."/>
            <person name="Shea T."/>
            <person name="Sisk P."/>
            <person name="Sykes S."/>
            <person name="Wortman J."/>
            <person name="Nusbaum C."/>
            <person name="Birren B."/>
        </authorList>
    </citation>
    <scope>NUCLEOTIDE SEQUENCE [LARGE SCALE GENOMIC DNA]</scope>
    <source>
        <strain evidence="3">FAR1</strain>
    </source>
</reference>
<dbReference type="AlphaFoldDB" id="A0A182Q5B4"/>
<reference evidence="2" key="2">
    <citation type="submission" date="2020-05" db="UniProtKB">
        <authorList>
            <consortium name="EnsemblMetazoa"/>
        </authorList>
    </citation>
    <scope>IDENTIFICATION</scope>
    <source>
        <strain evidence="2">FAR1</strain>
    </source>
</reference>
<dbReference type="EnsemblMetazoa" id="AFAF003357-RA">
    <property type="protein sequence ID" value="AFAF003357-PA"/>
    <property type="gene ID" value="AFAF003357"/>
</dbReference>
<organism evidence="2 3">
    <name type="scientific">Anopheles farauti</name>
    <dbReference type="NCBI Taxonomy" id="69004"/>
    <lineage>
        <taxon>Eukaryota</taxon>
        <taxon>Metazoa</taxon>
        <taxon>Ecdysozoa</taxon>
        <taxon>Arthropoda</taxon>
        <taxon>Hexapoda</taxon>
        <taxon>Insecta</taxon>
        <taxon>Pterygota</taxon>
        <taxon>Neoptera</taxon>
        <taxon>Endopterygota</taxon>
        <taxon>Diptera</taxon>
        <taxon>Nematocera</taxon>
        <taxon>Culicoidea</taxon>
        <taxon>Culicidae</taxon>
        <taxon>Anophelinae</taxon>
        <taxon>Anopheles</taxon>
    </lineage>
</organism>
<dbReference type="VEuPathDB" id="VectorBase:AFAF003357"/>
<evidence type="ECO:0000313" key="2">
    <source>
        <dbReference type="EnsemblMetazoa" id="AFAF003357-PA"/>
    </source>
</evidence>
<proteinExistence type="predicted"/>
<accession>A0A182Q5B4</accession>
<feature type="region of interest" description="Disordered" evidence="1">
    <location>
        <begin position="262"/>
        <end position="287"/>
    </location>
</feature>
<dbReference type="EMBL" id="AXCN02001609">
    <property type="status" value="NOT_ANNOTATED_CDS"/>
    <property type="molecule type" value="Genomic_DNA"/>
</dbReference>
<dbReference type="Proteomes" id="UP000075886">
    <property type="component" value="Unassembled WGS sequence"/>
</dbReference>
<evidence type="ECO:0000313" key="3">
    <source>
        <dbReference type="Proteomes" id="UP000075886"/>
    </source>
</evidence>
<evidence type="ECO:0000256" key="1">
    <source>
        <dbReference type="SAM" id="MobiDB-lite"/>
    </source>
</evidence>
<name>A0A182Q5B4_9DIPT</name>
<keyword evidence="3" id="KW-1185">Reference proteome</keyword>
<protein>
    <submittedName>
        <fullName evidence="2">Uncharacterized protein</fullName>
    </submittedName>
</protein>